<reference evidence="3" key="1">
    <citation type="submission" date="2020-09" db="EMBL/GenBank/DDBJ databases">
        <title>Sphingomonas sp., a new species isolated from pork steak.</title>
        <authorList>
            <person name="Heidler von Heilborn D."/>
        </authorList>
    </citation>
    <scope>NUCLEOTIDE SEQUENCE [LARGE SCALE GENOMIC DNA]</scope>
</reference>
<name>A0A974S3Z7_9SPHN</name>
<dbReference type="Proteomes" id="UP000595894">
    <property type="component" value="Chromosome"/>
</dbReference>
<protein>
    <submittedName>
        <fullName evidence="2">Uncharacterized protein</fullName>
    </submittedName>
</protein>
<dbReference type="EMBL" id="CP061035">
    <property type="protein sequence ID" value="QQV76555.1"/>
    <property type="molecule type" value="Genomic_DNA"/>
</dbReference>
<keyword evidence="1" id="KW-0812">Transmembrane</keyword>
<gene>
    <name evidence="2" type="ORF">H5J25_14015</name>
</gene>
<dbReference type="AlphaFoldDB" id="A0A974S3Z7"/>
<proteinExistence type="predicted"/>
<keyword evidence="1" id="KW-1133">Transmembrane helix</keyword>
<feature type="transmembrane region" description="Helical" evidence="1">
    <location>
        <begin position="140"/>
        <end position="161"/>
    </location>
</feature>
<keyword evidence="1" id="KW-0472">Membrane</keyword>
<sequence>MDDPRNWLDEIVIVNESKEERLPGDVSLYRSIGDACEALEYWWVKNGEGHAFTASGVRLVLTAEDNGLVTVASREECAEGPAIVVTWLMSLAETALEARKRVAQDGRAILSAAEEAGSLPTTVDGLIAYIGLPWTAPRDWFVPGCLALLAATALLLAAILIKAF</sequence>
<dbReference type="KEGG" id="sari:H5J25_14015"/>
<evidence type="ECO:0000256" key="1">
    <source>
        <dbReference type="SAM" id="Phobius"/>
    </source>
</evidence>
<keyword evidence="3" id="KW-1185">Reference proteome</keyword>
<dbReference type="RefSeq" id="WP_202091989.1">
    <property type="nucleotide sequence ID" value="NZ_CP061035.1"/>
</dbReference>
<accession>A0A974S3Z7</accession>
<organism evidence="2 3">
    <name type="scientific">Sphingomonas aliaeris</name>
    <dbReference type="NCBI Taxonomy" id="2759526"/>
    <lineage>
        <taxon>Bacteria</taxon>
        <taxon>Pseudomonadati</taxon>
        <taxon>Pseudomonadota</taxon>
        <taxon>Alphaproteobacteria</taxon>
        <taxon>Sphingomonadales</taxon>
        <taxon>Sphingomonadaceae</taxon>
        <taxon>Sphingomonas</taxon>
    </lineage>
</organism>
<evidence type="ECO:0000313" key="3">
    <source>
        <dbReference type="Proteomes" id="UP000595894"/>
    </source>
</evidence>
<evidence type="ECO:0000313" key="2">
    <source>
        <dbReference type="EMBL" id="QQV76555.1"/>
    </source>
</evidence>